<dbReference type="SUPFAM" id="SSF52540">
    <property type="entry name" value="P-loop containing nucleoside triphosphate hydrolases"/>
    <property type="match status" value="1"/>
</dbReference>
<evidence type="ECO:0000313" key="11">
    <source>
        <dbReference type="Proteomes" id="UP000315525"/>
    </source>
</evidence>
<evidence type="ECO:0000256" key="8">
    <source>
        <dbReference type="HAMAP-Rule" id="MF_00238"/>
    </source>
</evidence>
<dbReference type="GO" id="GO:0036431">
    <property type="term" value="F:dCMP kinase activity"/>
    <property type="evidence" value="ECO:0007669"/>
    <property type="project" value="InterPro"/>
</dbReference>
<comment type="catalytic activity">
    <reaction evidence="6 8">
        <text>dCMP + ATP = dCDP + ADP</text>
        <dbReference type="Rhea" id="RHEA:25094"/>
        <dbReference type="ChEBI" id="CHEBI:30616"/>
        <dbReference type="ChEBI" id="CHEBI:57566"/>
        <dbReference type="ChEBI" id="CHEBI:58593"/>
        <dbReference type="ChEBI" id="CHEBI:456216"/>
        <dbReference type="EC" id="2.7.4.25"/>
    </reaction>
</comment>
<dbReference type="InterPro" id="IPR027417">
    <property type="entry name" value="P-loop_NTPase"/>
</dbReference>
<feature type="binding site" evidence="8">
    <location>
        <begin position="13"/>
        <end position="21"/>
    </location>
    <ligand>
        <name>ATP</name>
        <dbReference type="ChEBI" id="CHEBI:30616"/>
    </ligand>
</feature>
<feature type="domain" description="Cytidylate kinase" evidence="9">
    <location>
        <begin position="9"/>
        <end position="222"/>
    </location>
</feature>
<dbReference type="PANTHER" id="PTHR21299:SF2">
    <property type="entry name" value="CYTIDYLATE KINASE"/>
    <property type="match status" value="1"/>
</dbReference>
<keyword evidence="8" id="KW-0963">Cytoplasm</keyword>
<dbReference type="HAMAP" id="MF_00238">
    <property type="entry name" value="Cytidyl_kinase_type1"/>
    <property type="match status" value="1"/>
</dbReference>
<dbReference type="EC" id="2.7.4.25" evidence="8"/>
<organism evidence="10 11">
    <name type="scientific">candidate division TA06 bacterium</name>
    <dbReference type="NCBI Taxonomy" id="2250710"/>
    <lineage>
        <taxon>Bacteria</taxon>
        <taxon>Bacteria division TA06</taxon>
    </lineage>
</organism>
<keyword evidence="5 8" id="KW-0067">ATP-binding</keyword>
<dbReference type="GO" id="GO:0015949">
    <property type="term" value="P:nucleobase-containing small molecule interconversion"/>
    <property type="evidence" value="ECO:0007669"/>
    <property type="project" value="TreeGrafter"/>
</dbReference>
<dbReference type="AlphaFoldDB" id="A0A523UMY0"/>
<dbReference type="Pfam" id="PF02224">
    <property type="entry name" value="Cytidylate_kin"/>
    <property type="match status" value="1"/>
</dbReference>
<evidence type="ECO:0000256" key="5">
    <source>
        <dbReference type="ARBA" id="ARBA00022840"/>
    </source>
</evidence>
<proteinExistence type="inferred from homology"/>
<evidence type="ECO:0000313" key="10">
    <source>
        <dbReference type="EMBL" id="TET43769.1"/>
    </source>
</evidence>
<evidence type="ECO:0000259" key="9">
    <source>
        <dbReference type="Pfam" id="PF02224"/>
    </source>
</evidence>
<dbReference type="EMBL" id="SOJN01000148">
    <property type="protein sequence ID" value="TET43769.1"/>
    <property type="molecule type" value="Genomic_DNA"/>
</dbReference>
<keyword evidence="3 8" id="KW-0547">Nucleotide-binding</keyword>
<keyword evidence="2 8" id="KW-0808">Transferase</keyword>
<dbReference type="GO" id="GO:0005524">
    <property type="term" value="F:ATP binding"/>
    <property type="evidence" value="ECO:0007669"/>
    <property type="project" value="UniProtKB-UniRule"/>
</dbReference>
<dbReference type="CDD" id="cd02020">
    <property type="entry name" value="CMPK"/>
    <property type="match status" value="1"/>
</dbReference>
<gene>
    <name evidence="8" type="primary">cmk</name>
    <name evidence="10" type="ORF">E3J62_12525</name>
</gene>
<dbReference type="GO" id="GO:0036430">
    <property type="term" value="F:CMP kinase activity"/>
    <property type="evidence" value="ECO:0007669"/>
    <property type="project" value="RHEA"/>
</dbReference>
<dbReference type="Gene3D" id="3.40.50.300">
    <property type="entry name" value="P-loop containing nucleotide triphosphate hydrolases"/>
    <property type="match status" value="1"/>
</dbReference>
<evidence type="ECO:0000256" key="7">
    <source>
        <dbReference type="ARBA" id="ARBA00048478"/>
    </source>
</evidence>
<evidence type="ECO:0000256" key="4">
    <source>
        <dbReference type="ARBA" id="ARBA00022777"/>
    </source>
</evidence>
<protein>
    <recommendedName>
        <fullName evidence="8">Cytidylate kinase</fullName>
        <shortName evidence="8">CK</shortName>
        <ecNumber evidence="8">2.7.4.25</ecNumber>
    </recommendedName>
    <alternativeName>
        <fullName evidence="8">Cytidine monophosphate kinase</fullName>
        <shortName evidence="8">CMP kinase</shortName>
    </alternativeName>
</protein>
<accession>A0A523UMY0</accession>
<dbReference type="Proteomes" id="UP000315525">
    <property type="component" value="Unassembled WGS sequence"/>
</dbReference>
<dbReference type="GO" id="GO:0006220">
    <property type="term" value="P:pyrimidine nucleotide metabolic process"/>
    <property type="evidence" value="ECO:0007669"/>
    <property type="project" value="UniProtKB-UniRule"/>
</dbReference>
<dbReference type="NCBIfam" id="TIGR00017">
    <property type="entry name" value="cmk"/>
    <property type="match status" value="1"/>
</dbReference>
<comment type="catalytic activity">
    <reaction evidence="7 8">
        <text>CMP + ATP = CDP + ADP</text>
        <dbReference type="Rhea" id="RHEA:11600"/>
        <dbReference type="ChEBI" id="CHEBI:30616"/>
        <dbReference type="ChEBI" id="CHEBI:58069"/>
        <dbReference type="ChEBI" id="CHEBI:60377"/>
        <dbReference type="ChEBI" id="CHEBI:456216"/>
        <dbReference type="EC" id="2.7.4.25"/>
    </reaction>
</comment>
<name>A0A523UMY0_UNCT6</name>
<sequence length="229" mass="25585">MKKRRGIVVAIDGPSGSGKSTVARLAARRLGFGYLETGAMYRAVTLLALRKSLDMNESKRLTGLARSLKFEFRDTGERMMILVNGEDVTEQIRLPEVDRWVSLVSSHKELREHLVGLQRGMCKEGGVVCEGRDIGTVVVPDARVKFFLTASPKERAGRRKKQLGNIVKDMPTSQIEEEIRRRDREDSAREVSPLRKAEDAILMDTTDLTIEEEVNQVVEAVRKATACAS</sequence>
<dbReference type="InterPro" id="IPR003136">
    <property type="entry name" value="Cytidylate_kin"/>
</dbReference>
<evidence type="ECO:0000256" key="1">
    <source>
        <dbReference type="ARBA" id="ARBA00009427"/>
    </source>
</evidence>
<dbReference type="GO" id="GO:0005829">
    <property type="term" value="C:cytosol"/>
    <property type="evidence" value="ECO:0007669"/>
    <property type="project" value="TreeGrafter"/>
</dbReference>
<evidence type="ECO:0000256" key="3">
    <source>
        <dbReference type="ARBA" id="ARBA00022741"/>
    </source>
</evidence>
<dbReference type="InterPro" id="IPR011994">
    <property type="entry name" value="Cytidylate_kinase_dom"/>
</dbReference>
<dbReference type="PANTHER" id="PTHR21299">
    <property type="entry name" value="CYTIDYLATE KINASE/PANTOATE-BETA-ALANINE LIGASE"/>
    <property type="match status" value="1"/>
</dbReference>
<evidence type="ECO:0000256" key="2">
    <source>
        <dbReference type="ARBA" id="ARBA00022679"/>
    </source>
</evidence>
<comment type="similarity">
    <text evidence="1 8">Belongs to the cytidylate kinase family. Type 1 subfamily.</text>
</comment>
<keyword evidence="4 8" id="KW-0418">Kinase</keyword>
<comment type="caution">
    <text evidence="10">The sequence shown here is derived from an EMBL/GenBank/DDBJ whole genome shotgun (WGS) entry which is preliminary data.</text>
</comment>
<comment type="subcellular location">
    <subcellularLocation>
        <location evidence="8">Cytoplasm</location>
    </subcellularLocation>
</comment>
<evidence type="ECO:0000256" key="6">
    <source>
        <dbReference type="ARBA" id="ARBA00047615"/>
    </source>
</evidence>
<reference evidence="10 11" key="1">
    <citation type="submission" date="2019-03" db="EMBL/GenBank/DDBJ databases">
        <title>Metabolic potential of uncultured bacteria and archaea associated with petroleum seepage in deep-sea sediments.</title>
        <authorList>
            <person name="Dong X."/>
            <person name="Hubert C."/>
        </authorList>
    </citation>
    <scope>NUCLEOTIDE SEQUENCE [LARGE SCALE GENOMIC DNA]</scope>
    <source>
        <strain evidence="10">E44_bin18</strain>
    </source>
</reference>